<accession>A0A438E1L7</accession>
<proteinExistence type="predicted"/>
<gene>
    <name evidence="1" type="ORF">CK203_068105</name>
</gene>
<evidence type="ECO:0000313" key="1">
    <source>
        <dbReference type="EMBL" id="RVW41580.1"/>
    </source>
</evidence>
<organism evidence="1 2">
    <name type="scientific">Vitis vinifera</name>
    <name type="common">Grape</name>
    <dbReference type="NCBI Taxonomy" id="29760"/>
    <lineage>
        <taxon>Eukaryota</taxon>
        <taxon>Viridiplantae</taxon>
        <taxon>Streptophyta</taxon>
        <taxon>Embryophyta</taxon>
        <taxon>Tracheophyta</taxon>
        <taxon>Spermatophyta</taxon>
        <taxon>Magnoliopsida</taxon>
        <taxon>eudicotyledons</taxon>
        <taxon>Gunneridae</taxon>
        <taxon>Pentapetalae</taxon>
        <taxon>rosids</taxon>
        <taxon>Vitales</taxon>
        <taxon>Vitaceae</taxon>
        <taxon>Viteae</taxon>
        <taxon>Vitis</taxon>
    </lineage>
</organism>
<evidence type="ECO:0000313" key="2">
    <source>
        <dbReference type="Proteomes" id="UP000288805"/>
    </source>
</evidence>
<dbReference type="Proteomes" id="UP000288805">
    <property type="component" value="Unassembled WGS sequence"/>
</dbReference>
<reference evidence="1 2" key="1">
    <citation type="journal article" date="2018" name="PLoS Genet.">
        <title>Population sequencing reveals clonal diversity and ancestral inbreeding in the grapevine cultivar Chardonnay.</title>
        <authorList>
            <person name="Roach M.J."/>
            <person name="Johnson D.L."/>
            <person name="Bohlmann J."/>
            <person name="van Vuuren H.J."/>
            <person name="Jones S.J."/>
            <person name="Pretorius I.S."/>
            <person name="Schmidt S.A."/>
            <person name="Borneman A.R."/>
        </authorList>
    </citation>
    <scope>NUCLEOTIDE SEQUENCE [LARGE SCALE GENOMIC DNA]</scope>
    <source>
        <strain evidence="2">cv. Chardonnay</strain>
        <tissue evidence="1">Leaf</tissue>
    </source>
</reference>
<dbReference type="OrthoDB" id="10250120at2759"/>
<dbReference type="AlphaFoldDB" id="A0A438E1L7"/>
<protein>
    <submittedName>
        <fullName evidence="1">Uncharacterized protein</fullName>
    </submittedName>
</protein>
<comment type="caution">
    <text evidence="1">The sequence shown here is derived from an EMBL/GenBank/DDBJ whole genome shotgun (WGS) entry which is preliminary data.</text>
</comment>
<name>A0A438E1L7_VITVI</name>
<sequence length="163" mass="18228">MASNLLPFWGAMGDALLCERNLLGWHGSFVGKKREKAWRAAPLLDFLMYNEGDIIRSVDLVDPTSGRLSQLFRKVKHMMVRSTSAEVMFEDHLILLPLLKDKTVEVVKVLSESQWTSSCVITMKKFQDICGGTREASAVLSYLSGCGKAQYLSIRVILKATDT</sequence>
<dbReference type="EMBL" id="QGNW01001434">
    <property type="protein sequence ID" value="RVW41580.1"/>
    <property type="molecule type" value="Genomic_DNA"/>
</dbReference>